<organism evidence="2 3">
    <name type="scientific">Colletotrichum orbiculare (strain 104-T / ATCC 96160 / CBS 514.97 / LARS 414 / MAFF 240422)</name>
    <name type="common">Cucumber anthracnose fungus</name>
    <name type="synonym">Colletotrichum lagenarium</name>
    <dbReference type="NCBI Taxonomy" id="1213857"/>
    <lineage>
        <taxon>Eukaryota</taxon>
        <taxon>Fungi</taxon>
        <taxon>Dikarya</taxon>
        <taxon>Ascomycota</taxon>
        <taxon>Pezizomycotina</taxon>
        <taxon>Sordariomycetes</taxon>
        <taxon>Hypocreomycetidae</taxon>
        <taxon>Glomerellales</taxon>
        <taxon>Glomerellaceae</taxon>
        <taxon>Colletotrichum</taxon>
        <taxon>Colletotrichum orbiculare species complex</taxon>
    </lineage>
</organism>
<dbReference type="EMBL" id="AMCV02000045">
    <property type="protein sequence ID" value="TDZ15037.1"/>
    <property type="molecule type" value="Genomic_DNA"/>
</dbReference>
<comment type="caution">
    <text evidence="2">The sequence shown here is derived from an EMBL/GenBank/DDBJ whole genome shotgun (WGS) entry which is preliminary data.</text>
</comment>
<accession>A0A484FDK8</accession>
<name>A0A484FDK8_COLOR</name>
<gene>
    <name evidence="2" type="ORF">Cob_v012131</name>
</gene>
<dbReference type="AlphaFoldDB" id="A0A484FDK8"/>
<keyword evidence="3" id="KW-1185">Reference proteome</keyword>
<reference evidence="3" key="2">
    <citation type="journal article" date="2019" name="Mol. Plant Microbe Interact.">
        <title>Genome sequence resources for four phytopathogenic fungi from the Colletotrichum orbiculare species complex.</title>
        <authorList>
            <person name="Gan P."/>
            <person name="Tsushima A."/>
            <person name="Narusaka M."/>
            <person name="Narusaka Y."/>
            <person name="Takano Y."/>
            <person name="Kubo Y."/>
            <person name="Shirasu K."/>
        </authorList>
    </citation>
    <scope>GENOME REANNOTATION</scope>
    <source>
        <strain evidence="3">104-T / ATCC 96160 / CBS 514.97 / LARS 414 / MAFF 240422</strain>
    </source>
</reference>
<evidence type="ECO:0000313" key="3">
    <source>
        <dbReference type="Proteomes" id="UP000014480"/>
    </source>
</evidence>
<dbReference type="Proteomes" id="UP000014480">
    <property type="component" value="Unassembled WGS sequence"/>
</dbReference>
<protein>
    <submittedName>
        <fullName evidence="2">Uncharacterized protein</fullName>
    </submittedName>
</protein>
<evidence type="ECO:0000256" key="1">
    <source>
        <dbReference type="SAM" id="MobiDB-lite"/>
    </source>
</evidence>
<feature type="region of interest" description="Disordered" evidence="1">
    <location>
        <begin position="13"/>
        <end position="56"/>
    </location>
</feature>
<proteinExistence type="predicted"/>
<sequence length="300" mass="32781">MSHHPLAFLRRHASSVGVANPHTTGSGGQRRGLQASPKPAQHASWQLRPPATARRAGSSHHFTEYCCVLSSTDDRASIGIRTPRVQSVVDAELHVGKQSLPRRSSDVLSVSDTIPPHRVVPVPAESGATEALPDHARSLLLHSMVLYTSRPRVALAYPHCPQDAALPPSIQSPNTKAAAQTGNMLQSTKPTTVLAVLESTCQKQGSQLTGYPFEPKQLGSPAYSPYSDRKPNLTHLANDTTWFRDQRRVHRARAITTSITVRRHRLVAGDRITQPDTNQDSTGKLHRRYAQIVIKAGLEN</sequence>
<reference evidence="3" key="1">
    <citation type="journal article" date="2013" name="New Phytol.">
        <title>Comparative genomic and transcriptomic analyses reveal the hemibiotrophic stage shift of Colletotrichum fungi.</title>
        <authorList>
            <person name="Gan P."/>
            <person name="Ikeda K."/>
            <person name="Irieda H."/>
            <person name="Narusaka M."/>
            <person name="O'Connell R.J."/>
            <person name="Narusaka Y."/>
            <person name="Takano Y."/>
            <person name="Kubo Y."/>
            <person name="Shirasu K."/>
        </authorList>
    </citation>
    <scope>NUCLEOTIDE SEQUENCE [LARGE SCALE GENOMIC DNA]</scope>
    <source>
        <strain evidence="3">104-T / ATCC 96160 / CBS 514.97 / LARS 414 / MAFF 240422</strain>
    </source>
</reference>
<evidence type="ECO:0000313" key="2">
    <source>
        <dbReference type="EMBL" id="TDZ15037.1"/>
    </source>
</evidence>